<dbReference type="AlphaFoldDB" id="A0AAV9GBH3"/>
<comment type="caution">
    <text evidence="2">The sequence shown here is derived from an EMBL/GenBank/DDBJ whole genome shotgun (WGS) entry which is preliminary data.</text>
</comment>
<dbReference type="Proteomes" id="UP001321760">
    <property type="component" value="Unassembled WGS sequence"/>
</dbReference>
<sequence>MPTLPFTIIDVFSTTPYKGNPLAIVDARTLPALTDTQMQLITRQFNLSETTFFFPPTLAGADYKLRSFLPYGWEVFGAGHNILGVWWYLAQAGVLDLDKAEKVVKQGKEEFTFWQELGGSVGAVKVLRGVDGKGYEVAIRQARPGAHAEHRDGLALAGVLGLGEGDVGFPLLAGASVYPRVMSTSTTHHLLVPVKSVEALDRAVVQRDKLVEQLDLLDSRAHGIFWFTPVEGKGGVPTFQARFYSRGMTAEDPATGSAAGPLSAYLYKSGVLKLENGKARILVYQGLKIGRECVIEVVLTVSNEGGEEVLDVDIVGSGAEVAKGEISLPDLSTVF</sequence>
<dbReference type="PANTHER" id="PTHR13774:SF32">
    <property type="entry name" value="ANTISENSE-ENHANCING SEQUENCE 1"/>
    <property type="match status" value="1"/>
</dbReference>
<keyword evidence="3" id="KW-1185">Reference proteome</keyword>
<reference evidence="2" key="2">
    <citation type="submission" date="2023-05" db="EMBL/GenBank/DDBJ databases">
        <authorList>
            <consortium name="Lawrence Berkeley National Laboratory"/>
            <person name="Steindorff A."/>
            <person name="Hensen N."/>
            <person name="Bonometti L."/>
            <person name="Westerberg I."/>
            <person name="Brannstrom I.O."/>
            <person name="Guillou S."/>
            <person name="Cros-Aarteil S."/>
            <person name="Calhoun S."/>
            <person name="Haridas S."/>
            <person name="Kuo A."/>
            <person name="Mondo S."/>
            <person name="Pangilinan J."/>
            <person name="Riley R."/>
            <person name="Labutti K."/>
            <person name="Andreopoulos B."/>
            <person name="Lipzen A."/>
            <person name="Chen C."/>
            <person name="Yanf M."/>
            <person name="Daum C."/>
            <person name="Ng V."/>
            <person name="Clum A."/>
            <person name="Ohm R."/>
            <person name="Martin F."/>
            <person name="Silar P."/>
            <person name="Natvig D."/>
            <person name="Lalanne C."/>
            <person name="Gautier V."/>
            <person name="Ament-Velasquez S.L."/>
            <person name="Kruys A."/>
            <person name="Hutchinson M.I."/>
            <person name="Powell A.J."/>
            <person name="Barry K."/>
            <person name="Miller A.N."/>
            <person name="Grigoriev I.V."/>
            <person name="Debuchy R."/>
            <person name="Gladieux P."/>
            <person name="Thoren M.H."/>
            <person name="Johannesson H."/>
        </authorList>
    </citation>
    <scope>NUCLEOTIDE SEQUENCE</scope>
    <source>
        <strain evidence="2">PSN243</strain>
    </source>
</reference>
<accession>A0AAV9GBH3</accession>
<dbReference type="PANTHER" id="PTHR13774">
    <property type="entry name" value="PHENAZINE BIOSYNTHESIS PROTEIN"/>
    <property type="match status" value="1"/>
</dbReference>
<organism evidence="2 3">
    <name type="scientific">Podospora aff. communis PSN243</name>
    <dbReference type="NCBI Taxonomy" id="3040156"/>
    <lineage>
        <taxon>Eukaryota</taxon>
        <taxon>Fungi</taxon>
        <taxon>Dikarya</taxon>
        <taxon>Ascomycota</taxon>
        <taxon>Pezizomycotina</taxon>
        <taxon>Sordariomycetes</taxon>
        <taxon>Sordariomycetidae</taxon>
        <taxon>Sordariales</taxon>
        <taxon>Podosporaceae</taxon>
        <taxon>Podospora</taxon>
    </lineage>
</organism>
<dbReference type="GO" id="GO:0016853">
    <property type="term" value="F:isomerase activity"/>
    <property type="evidence" value="ECO:0007669"/>
    <property type="project" value="TreeGrafter"/>
</dbReference>
<dbReference type="NCBIfam" id="TIGR00654">
    <property type="entry name" value="PhzF_family"/>
    <property type="match status" value="1"/>
</dbReference>
<dbReference type="SUPFAM" id="SSF54506">
    <property type="entry name" value="Diaminopimelate epimerase-like"/>
    <property type="match status" value="1"/>
</dbReference>
<gene>
    <name evidence="2" type="ORF">QBC34DRAFT_359786</name>
</gene>
<evidence type="ECO:0000313" key="2">
    <source>
        <dbReference type="EMBL" id="KAK4444547.1"/>
    </source>
</evidence>
<dbReference type="EMBL" id="MU865975">
    <property type="protein sequence ID" value="KAK4444547.1"/>
    <property type="molecule type" value="Genomic_DNA"/>
</dbReference>
<evidence type="ECO:0000256" key="1">
    <source>
        <dbReference type="PIRSR" id="PIRSR016184-1"/>
    </source>
</evidence>
<proteinExistence type="predicted"/>
<protein>
    <submittedName>
        <fullName evidence="2">Phenazine biosynthesis protein</fullName>
    </submittedName>
</protein>
<reference evidence="2" key="1">
    <citation type="journal article" date="2023" name="Mol. Phylogenet. Evol.">
        <title>Genome-scale phylogeny and comparative genomics of the fungal order Sordariales.</title>
        <authorList>
            <person name="Hensen N."/>
            <person name="Bonometti L."/>
            <person name="Westerberg I."/>
            <person name="Brannstrom I.O."/>
            <person name="Guillou S."/>
            <person name="Cros-Aarteil S."/>
            <person name="Calhoun S."/>
            <person name="Haridas S."/>
            <person name="Kuo A."/>
            <person name="Mondo S."/>
            <person name="Pangilinan J."/>
            <person name="Riley R."/>
            <person name="LaButti K."/>
            <person name="Andreopoulos B."/>
            <person name="Lipzen A."/>
            <person name="Chen C."/>
            <person name="Yan M."/>
            <person name="Daum C."/>
            <person name="Ng V."/>
            <person name="Clum A."/>
            <person name="Steindorff A."/>
            <person name="Ohm R.A."/>
            <person name="Martin F."/>
            <person name="Silar P."/>
            <person name="Natvig D.O."/>
            <person name="Lalanne C."/>
            <person name="Gautier V."/>
            <person name="Ament-Velasquez S.L."/>
            <person name="Kruys A."/>
            <person name="Hutchinson M.I."/>
            <person name="Powell A.J."/>
            <person name="Barry K."/>
            <person name="Miller A.N."/>
            <person name="Grigoriev I.V."/>
            <person name="Debuchy R."/>
            <person name="Gladieux P."/>
            <person name="Hiltunen Thoren M."/>
            <person name="Johannesson H."/>
        </authorList>
    </citation>
    <scope>NUCLEOTIDE SEQUENCE</scope>
    <source>
        <strain evidence="2">PSN243</strain>
    </source>
</reference>
<dbReference type="GO" id="GO:0005737">
    <property type="term" value="C:cytoplasm"/>
    <property type="evidence" value="ECO:0007669"/>
    <property type="project" value="TreeGrafter"/>
</dbReference>
<evidence type="ECO:0000313" key="3">
    <source>
        <dbReference type="Proteomes" id="UP001321760"/>
    </source>
</evidence>
<dbReference type="Pfam" id="PF02567">
    <property type="entry name" value="PhzC-PhzF"/>
    <property type="match status" value="1"/>
</dbReference>
<dbReference type="InterPro" id="IPR003719">
    <property type="entry name" value="Phenazine_PhzF-like"/>
</dbReference>
<dbReference type="PIRSF" id="PIRSF016184">
    <property type="entry name" value="PhzC_PhzF"/>
    <property type="match status" value="1"/>
</dbReference>
<name>A0AAV9GBH3_9PEZI</name>
<feature type="active site" evidence="1">
    <location>
        <position position="49"/>
    </location>
</feature>
<dbReference type="Gene3D" id="3.10.310.10">
    <property type="entry name" value="Diaminopimelate Epimerase, Chain A, domain 1"/>
    <property type="match status" value="2"/>
</dbReference>